<dbReference type="Pfam" id="PF00672">
    <property type="entry name" value="HAMP"/>
    <property type="match status" value="1"/>
</dbReference>
<comment type="subcellular location">
    <subcellularLocation>
        <location evidence="1">Membrane</location>
    </subcellularLocation>
</comment>
<keyword evidence="4" id="KW-0807">Transducer</keyword>
<dbReference type="OrthoDB" id="9806477at2"/>
<dbReference type="Pfam" id="PF12729">
    <property type="entry name" value="4HB_MCP_1"/>
    <property type="match status" value="1"/>
</dbReference>
<dbReference type="CDD" id="cd19411">
    <property type="entry name" value="MCP2201-like_sensor"/>
    <property type="match status" value="1"/>
</dbReference>
<dbReference type="InterPro" id="IPR004090">
    <property type="entry name" value="Chemotax_Me-accpt_rcpt"/>
</dbReference>
<keyword evidence="5" id="KW-0175">Coiled coil</keyword>
<comment type="similarity">
    <text evidence="3">Belongs to the methyl-accepting chemotaxis (MCP) protein family.</text>
</comment>
<name>A0A4R6R542_9BURK</name>
<dbReference type="GO" id="GO:0005886">
    <property type="term" value="C:plasma membrane"/>
    <property type="evidence" value="ECO:0007669"/>
    <property type="project" value="TreeGrafter"/>
</dbReference>
<dbReference type="CDD" id="cd11386">
    <property type="entry name" value="MCP_signal"/>
    <property type="match status" value="1"/>
</dbReference>
<dbReference type="GO" id="GO:0006935">
    <property type="term" value="P:chemotaxis"/>
    <property type="evidence" value="ECO:0007669"/>
    <property type="project" value="InterPro"/>
</dbReference>
<dbReference type="EMBL" id="SNXW01000009">
    <property type="protein sequence ID" value="TDP81000.1"/>
    <property type="molecule type" value="Genomic_DNA"/>
</dbReference>
<evidence type="ECO:0000256" key="5">
    <source>
        <dbReference type="SAM" id="Coils"/>
    </source>
</evidence>
<reference evidence="9 10" key="1">
    <citation type="submission" date="2019-03" db="EMBL/GenBank/DDBJ databases">
        <title>Genomic Encyclopedia of Type Strains, Phase IV (KMG-IV): sequencing the most valuable type-strain genomes for metagenomic binning, comparative biology and taxonomic classification.</title>
        <authorList>
            <person name="Goeker M."/>
        </authorList>
    </citation>
    <scope>NUCLEOTIDE SEQUENCE [LARGE SCALE GENOMIC DNA]</scope>
    <source>
        <strain evidence="9 10">DSM 11901</strain>
    </source>
</reference>
<gene>
    <name evidence="9" type="ORF">EV672_10940</name>
</gene>
<dbReference type="SUPFAM" id="SSF58104">
    <property type="entry name" value="Methyl-accepting chemotaxis protein (MCP) signaling domain"/>
    <property type="match status" value="1"/>
</dbReference>
<sequence>MPLPDVPIGQREWTKDSRGTDMNALRQLSIGGRLAAAFLMACLLVLLTGGAGLLSMSRMGDSADDVSGNWLPSVQVLSRIDATVNTERRALMRHILETDAAAKATQLKRIDDIRTQTLPTLLSEYEPMISSPEERALFQDIRTQLDAYHATVDPVLVQSNRGDEGLAEARQLLNGASSKTYLALAATLEKDTKLNAEGARQAVNSAHAAYRQAQWTTAGVLIAGMLVCATMALLITRSITQPLNDAVRLSQAVAEGDLSRQLQVSGKDELSALGETLNTMSRNLSSLIGRIRSGTESIATASAQIAQGNADLSARTEHQAASLQETAASMQQMDDTVRGNSDNARQANQLALQATQVATQGGQDVGHVVATMSAIQDSSRRIADIIGVIDGIAFQTNILALNAAVEAARAGEQGRGFAVVASEVRSLAQRSANAAREIKGLITDSVEKVEMGTNQVNQAGQTIDDVVLQVRKVNDLIAEISSSSTEQSQGVGQINSAVNNLDQTTQQNAALVEETSAAAESLRQQAQQLAQAVSAFKTMA</sequence>
<keyword evidence="6" id="KW-1133">Transmembrane helix</keyword>
<dbReference type="Proteomes" id="UP000294593">
    <property type="component" value="Unassembled WGS sequence"/>
</dbReference>
<dbReference type="InterPro" id="IPR047347">
    <property type="entry name" value="YvaQ-like_sensor"/>
</dbReference>
<dbReference type="SMART" id="SM00283">
    <property type="entry name" value="MA"/>
    <property type="match status" value="1"/>
</dbReference>
<feature type="domain" description="Methyl-accepting transducer" evidence="7">
    <location>
        <begin position="294"/>
        <end position="523"/>
    </location>
</feature>
<dbReference type="GO" id="GO:0004888">
    <property type="term" value="F:transmembrane signaling receptor activity"/>
    <property type="evidence" value="ECO:0007669"/>
    <property type="project" value="InterPro"/>
</dbReference>
<protein>
    <submittedName>
        <fullName evidence="9">Methyl-accepting chemotaxis protein</fullName>
    </submittedName>
</protein>
<dbReference type="PANTHER" id="PTHR43531">
    <property type="entry name" value="PROTEIN ICFG"/>
    <property type="match status" value="1"/>
</dbReference>
<dbReference type="InterPro" id="IPR024478">
    <property type="entry name" value="HlyB_4HB_MCP"/>
</dbReference>
<dbReference type="Pfam" id="PF00015">
    <property type="entry name" value="MCPsignal"/>
    <property type="match status" value="1"/>
</dbReference>
<evidence type="ECO:0000313" key="10">
    <source>
        <dbReference type="Proteomes" id="UP000294593"/>
    </source>
</evidence>
<evidence type="ECO:0000256" key="6">
    <source>
        <dbReference type="SAM" id="Phobius"/>
    </source>
</evidence>
<evidence type="ECO:0000256" key="4">
    <source>
        <dbReference type="PROSITE-ProRule" id="PRU00284"/>
    </source>
</evidence>
<evidence type="ECO:0000256" key="3">
    <source>
        <dbReference type="ARBA" id="ARBA00029447"/>
    </source>
</evidence>
<dbReference type="InterPro" id="IPR051310">
    <property type="entry name" value="MCP_chemotaxis"/>
</dbReference>
<evidence type="ECO:0000256" key="2">
    <source>
        <dbReference type="ARBA" id="ARBA00022481"/>
    </source>
</evidence>
<feature type="transmembrane region" description="Helical" evidence="6">
    <location>
        <begin position="215"/>
        <end position="235"/>
    </location>
</feature>
<dbReference type="AlphaFoldDB" id="A0A4R6R542"/>
<feature type="transmembrane region" description="Helical" evidence="6">
    <location>
        <begin position="34"/>
        <end position="54"/>
    </location>
</feature>
<dbReference type="PROSITE" id="PS50111">
    <property type="entry name" value="CHEMOTAXIS_TRANSDUC_2"/>
    <property type="match status" value="1"/>
</dbReference>
<feature type="domain" description="HAMP" evidence="8">
    <location>
        <begin position="237"/>
        <end position="289"/>
    </location>
</feature>
<keyword evidence="6" id="KW-0472">Membrane</keyword>
<organism evidence="9 10">
    <name type="scientific">Aquabacterium commune</name>
    <dbReference type="NCBI Taxonomy" id="70586"/>
    <lineage>
        <taxon>Bacteria</taxon>
        <taxon>Pseudomonadati</taxon>
        <taxon>Pseudomonadota</taxon>
        <taxon>Betaproteobacteria</taxon>
        <taxon>Burkholderiales</taxon>
        <taxon>Aquabacterium</taxon>
    </lineage>
</organism>
<dbReference type="GO" id="GO:0007165">
    <property type="term" value="P:signal transduction"/>
    <property type="evidence" value="ECO:0007669"/>
    <property type="project" value="UniProtKB-KW"/>
</dbReference>
<proteinExistence type="inferred from homology"/>
<keyword evidence="10" id="KW-1185">Reference proteome</keyword>
<dbReference type="PRINTS" id="PR00260">
    <property type="entry name" value="CHEMTRNSDUCR"/>
</dbReference>
<evidence type="ECO:0000313" key="9">
    <source>
        <dbReference type="EMBL" id="TDP81000.1"/>
    </source>
</evidence>
<dbReference type="Gene3D" id="1.10.287.950">
    <property type="entry name" value="Methyl-accepting chemotaxis protein"/>
    <property type="match status" value="1"/>
</dbReference>
<keyword evidence="6" id="KW-0812">Transmembrane</keyword>
<accession>A0A4R6R542</accession>
<dbReference type="SMART" id="SM00304">
    <property type="entry name" value="HAMP"/>
    <property type="match status" value="1"/>
</dbReference>
<evidence type="ECO:0000259" key="7">
    <source>
        <dbReference type="PROSITE" id="PS50111"/>
    </source>
</evidence>
<dbReference type="FunFam" id="1.10.287.950:FF:000001">
    <property type="entry name" value="Methyl-accepting chemotaxis sensory transducer"/>
    <property type="match status" value="1"/>
</dbReference>
<dbReference type="InterPro" id="IPR004089">
    <property type="entry name" value="MCPsignal_dom"/>
</dbReference>
<dbReference type="PROSITE" id="PS50885">
    <property type="entry name" value="HAMP"/>
    <property type="match status" value="1"/>
</dbReference>
<evidence type="ECO:0000256" key="1">
    <source>
        <dbReference type="ARBA" id="ARBA00004370"/>
    </source>
</evidence>
<keyword evidence="2" id="KW-0488">Methylation</keyword>
<dbReference type="InterPro" id="IPR003660">
    <property type="entry name" value="HAMP_dom"/>
</dbReference>
<dbReference type="PANTHER" id="PTHR43531:SF14">
    <property type="entry name" value="METHYL-ACCEPTING CHEMOTAXIS PROTEIN I-RELATED"/>
    <property type="match status" value="1"/>
</dbReference>
<evidence type="ECO:0000259" key="8">
    <source>
        <dbReference type="PROSITE" id="PS50885"/>
    </source>
</evidence>
<dbReference type="CDD" id="cd06225">
    <property type="entry name" value="HAMP"/>
    <property type="match status" value="1"/>
</dbReference>
<feature type="coiled-coil region" evidence="5">
    <location>
        <begin position="494"/>
        <end position="532"/>
    </location>
</feature>
<comment type="caution">
    <text evidence="9">The sequence shown here is derived from an EMBL/GenBank/DDBJ whole genome shotgun (WGS) entry which is preliminary data.</text>
</comment>